<comment type="similarity">
    <text evidence="1">Belongs to the YTHDF family.</text>
</comment>
<dbReference type="AlphaFoldDB" id="A0A835HWR1"/>
<feature type="non-terminal residue" evidence="3">
    <location>
        <position position="1"/>
    </location>
</feature>
<comment type="caution">
    <text evidence="3">The sequence shown here is derived from an EMBL/GenBank/DDBJ whole genome shotgun (WGS) entry which is preliminary data.</text>
</comment>
<dbReference type="Proteomes" id="UP000631114">
    <property type="component" value="Unassembled WGS sequence"/>
</dbReference>
<keyword evidence="1" id="KW-0694">RNA-binding</keyword>
<dbReference type="Gene3D" id="3.10.590.10">
    <property type="entry name" value="ph1033 like domains"/>
    <property type="match status" value="2"/>
</dbReference>
<dbReference type="GO" id="GO:0061157">
    <property type="term" value="P:mRNA destabilization"/>
    <property type="evidence" value="ECO:0007669"/>
    <property type="project" value="TreeGrafter"/>
</dbReference>
<dbReference type="PANTHER" id="PTHR12357:SF89">
    <property type="entry name" value="YTH DOMAIN-CONTAINING FAMILY PROTEIN"/>
    <property type="match status" value="1"/>
</dbReference>
<dbReference type="Pfam" id="PF04146">
    <property type="entry name" value="YTH"/>
    <property type="match status" value="1"/>
</dbReference>
<dbReference type="PANTHER" id="PTHR12357">
    <property type="entry name" value="YTH YT521-B HOMOLOGY DOMAIN-CONTAINING"/>
    <property type="match status" value="1"/>
</dbReference>
<protein>
    <recommendedName>
        <fullName evidence="1">YTH domain-containing family protein</fullName>
    </recommendedName>
</protein>
<dbReference type="OrthoDB" id="306690at2759"/>
<dbReference type="GO" id="GO:1990247">
    <property type="term" value="F:N6-methyladenosine-containing RNA reader activity"/>
    <property type="evidence" value="ECO:0007669"/>
    <property type="project" value="UniProtKB-UniRule"/>
</dbReference>
<proteinExistence type="inferred from homology"/>
<name>A0A835HWR1_9MAGN</name>
<reference evidence="3 4" key="1">
    <citation type="submission" date="2020-10" db="EMBL/GenBank/DDBJ databases">
        <title>The Coptis chinensis genome and diversification of protoberbering-type alkaloids.</title>
        <authorList>
            <person name="Wang B."/>
            <person name="Shu S."/>
            <person name="Song C."/>
            <person name="Liu Y."/>
        </authorList>
    </citation>
    <scope>NUCLEOTIDE SEQUENCE [LARGE SCALE GENOMIC DNA]</scope>
    <source>
        <strain evidence="3">HL-2020</strain>
        <tissue evidence="3">Leaf</tissue>
    </source>
</reference>
<keyword evidence="4" id="KW-1185">Reference proteome</keyword>
<evidence type="ECO:0000313" key="4">
    <source>
        <dbReference type="Proteomes" id="UP000631114"/>
    </source>
</evidence>
<evidence type="ECO:0000259" key="2">
    <source>
        <dbReference type="Pfam" id="PF04146"/>
    </source>
</evidence>
<dbReference type="GO" id="GO:0003729">
    <property type="term" value="F:mRNA binding"/>
    <property type="evidence" value="ECO:0007669"/>
    <property type="project" value="UniProtKB-UniRule"/>
</dbReference>
<comment type="function">
    <text evidence="1">Specifically recognizes and binds N6-methyladenosine (m6A)-containing RNAs, and regulates mRNA stability. M6A is a modification present at internal sites of mRNAs and some non-coding RNAs and plays a role in mRNA stability and processing.</text>
</comment>
<evidence type="ECO:0000256" key="1">
    <source>
        <dbReference type="RuleBase" id="RU369095"/>
    </source>
</evidence>
<organism evidence="3 4">
    <name type="scientific">Coptis chinensis</name>
    <dbReference type="NCBI Taxonomy" id="261450"/>
    <lineage>
        <taxon>Eukaryota</taxon>
        <taxon>Viridiplantae</taxon>
        <taxon>Streptophyta</taxon>
        <taxon>Embryophyta</taxon>
        <taxon>Tracheophyta</taxon>
        <taxon>Spermatophyta</taxon>
        <taxon>Magnoliopsida</taxon>
        <taxon>Ranunculales</taxon>
        <taxon>Ranunculaceae</taxon>
        <taxon>Coptidoideae</taxon>
        <taxon>Coptis</taxon>
    </lineage>
</organism>
<feature type="domain" description="YTH" evidence="2">
    <location>
        <begin position="81"/>
        <end position="118"/>
    </location>
</feature>
<sequence>MSLCIKGNANSVKNISASETGPAVSLISDGDDKNNSSTVVIRRDNYNLLDFPTKYDHALFFVIKSYSEDDIHKSIKYNVWVNASGQFCGVAEMIGQVDFNKNMDFWQQDKWNGVFPIRFPQGMNMLNVFKNHLLKTSILDDFTFYESRQKAMQDKRIRAPTPHLAPLQ</sequence>
<dbReference type="InterPro" id="IPR007275">
    <property type="entry name" value="YTH_domain"/>
</dbReference>
<dbReference type="EMBL" id="JADFTS010000005">
    <property type="protein sequence ID" value="KAF9607141.1"/>
    <property type="molecule type" value="Genomic_DNA"/>
</dbReference>
<dbReference type="GO" id="GO:0005737">
    <property type="term" value="C:cytoplasm"/>
    <property type="evidence" value="ECO:0007669"/>
    <property type="project" value="TreeGrafter"/>
</dbReference>
<dbReference type="InterPro" id="IPR045168">
    <property type="entry name" value="YTH_prot"/>
</dbReference>
<dbReference type="CDD" id="cd21134">
    <property type="entry name" value="YTH"/>
    <property type="match status" value="1"/>
</dbReference>
<evidence type="ECO:0000313" key="3">
    <source>
        <dbReference type="EMBL" id="KAF9607141.1"/>
    </source>
</evidence>
<accession>A0A835HWR1</accession>
<gene>
    <name evidence="3" type="ORF">IFM89_032363</name>
</gene>